<gene>
    <name evidence="2" type="ORF">Pfra01_002748700</name>
</gene>
<comment type="caution">
    <text evidence="2">The sequence shown here is derived from an EMBL/GenBank/DDBJ whole genome shotgun (WGS) entry which is preliminary data.</text>
</comment>
<dbReference type="EMBL" id="BSXT01006749">
    <property type="protein sequence ID" value="GMF62975.1"/>
    <property type="molecule type" value="Genomic_DNA"/>
</dbReference>
<dbReference type="AlphaFoldDB" id="A0A9W6YH27"/>
<evidence type="ECO:0000313" key="2">
    <source>
        <dbReference type="EMBL" id="GMF62975.1"/>
    </source>
</evidence>
<dbReference type="Proteomes" id="UP001165121">
    <property type="component" value="Unassembled WGS sequence"/>
</dbReference>
<proteinExistence type="predicted"/>
<feature type="region of interest" description="Disordered" evidence="1">
    <location>
        <begin position="68"/>
        <end position="92"/>
    </location>
</feature>
<reference evidence="2" key="1">
    <citation type="submission" date="2023-04" db="EMBL/GenBank/DDBJ databases">
        <title>Phytophthora fragariaefolia NBRC 109709.</title>
        <authorList>
            <person name="Ichikawa N."/>
            <person name="Sato H."/>
            <person name="Tonouchi N."/>
        </authorList>
    </citation>
    <scope>NUCLEOTIDE SEQUENCE</scope>
    <source>
        <strain evidence="2">NBRC 109709</strain>
    </source>
</reference>
<sequence>MSWKKKELFGAFAEAVRVSAENISAPDSLYSTREPPPKKLKDLAAKYVSIPPKHIKYFSKVPDAVGIATQTNGDKDKYPTATGTPKYEPRRP</sequence>
<organism evidence="2 3">
    <name type="scientific">Phytophthora fragariaefolia</name>
    <dbReference type="NCBI Taxonomy" id="1490495"/>
    <lineage>
        <taxon>Eukaryota</taxon>
        <taxon>Sar</taxon>
        <taxon>Stramenopiles</taxon>
        <taxon>Oomycota</taxon>
        <taxon>Peronosporomycetes</taxon>
        <taxon>Peronosporales</taxon>
        <taxon>Peronosporaceae</taxon>
        <taxon>Phytophthora</taxon>
    </lineage>
</organism>
<protein>
    <submittedName>
        <fullName evidence="2">Unnamed protein product</fullName>
    </submittedName>
</protein>
<evidence type="ECO:0000256" key="1">
    <source>
        <dbReference type="SAM" id="MobiDB-lite"/>
    </source>
</evidence>
<evidence type="ECO:0000313" key="3">
    <source>
        <dbReference type="Proteomes" id="UP001165121"/>
    </source>
</evidence>
<name>A0A9W6YH27_9STRA</name>
<accession>A0A9W6YH27</accession>
<keyword evidence="3" id="KW-1185">Reference proteome</keyword>